<sequence>MTGHRHDHAAQGRAPTGLSAPPAATDPRQLWEQRYGDGQVWSGRVNTTTAALVDPLPPGRSLDLGCGEGGDVLHLARRGWHALGVDISTHAIARARQAAADRAHKLTGTAAFHALDLSADDDAWDRLAGSGGLDLVTASFLQSPVALDRARILSRAAHALAPGGRLVVVSHGAPPAWAPPEFADDPARFPSPQDELDTIGARGCATGLRVLIAEQRDRPATGPDGQHDTLVDTVVVVERL</sequence>
<dbReference type="PANTHER" id="PTHR43464">
    <property type="entry name" value="METHYLTRANSFERASE"/>
    <property type="match status" value="1"/>
</dbReference>
<feature type="domain" description="Methyltransferase type 12" evidence="5">
    <location>
        <begin position="62"/>
        <end position="166"/>
    </location>
</feature>
<keyword evidence="7" id="KW-1185">Reference proteome</keyword>
<proteinExistence type="predicted"/>
<dbReference type="Pfam" id="PF08242">
    <property type="entry name" value="Methyltransf_12"/>
    <property type="match status" value="1"/>
</dbReference>
<dbReference type="EMBL" id="JACHNA010000001">
    <property type="protein sequence ID" value="MBB4734877.1"/>
    <property type="molecule type" value="Genomic_DNA"/>
</dbReference>
<evidence type="ECO:0000256" key="2">
    <source>
        <dbReference type="ARBA" id="ARBA00022679"/>
    </source>
</evidence>
<evidence type="ECO:0000313" key="7">
    <source>
        <dbReference type="Proteomes" id="UP000540191"/>
    </source>
</evidence>
<feature type="region of interest" description="Disordered" evidence="4">
    <location>
        <begin position="1"/>
        <end position="24"/>
    </location>
</feature>
<comment type="caution">
    <text evidence="6">The sequence shown here is derived from an EMBL/GenBank/DDBJ whole genome shotgun (WGS) entry which is preliminary data.</text>
</comment>
<dbReference type="Gene3D" id="3.40.50.150">
    <property type="entry name" value="Vaccinia Virus protein VP39"/>
    <property type="match status" value="1"/>
</dbReference>
<evidence type="ECO:0000259" key="5">
    <source>
        <dbReference type="Pfam" id="PF08242"/>
    </source>
</evidence>
<evidence type="ECO:0000256" key="4">
    <source>
        <dbReference type="SAM" id="MobiDB-lite"/>
    </source>
</evidence>
<evidence type="ECO:0000256" key="3">
    <source>
        <dbReference type="ARBA" id="ARBA00022691"/>
    </source>
</evidence>
<protein>
    <submittedName>
        <fullName evidence="6">SAM-dependent methyltransferase</fullName>
    </submittedName>
</protein>
<dbReference type="GO" id="GO:0008168">
    <property type="term" value="F:methyltransferase activity"/>
    <property type="evidence" value="ECO:0007669"/>
    <property type="project" value="UniProtKB-KW"/>
</dbReference>
<evidence type="ECO:0000313" key="6">
    <source>
        <dbReference type="EMBL" id="MBB4734877.1"/>
    </source>
</evidence>
<evidence type="ECO:0000256" key="1">
    <source>
        <dbReference type="ARBA" id="ARBA00022603"/>
    </source>
</evidence>
<organism evidence="6 7">
    <name type="scientific">Micrococcus cohnii</name>
    <dbReference type="NCBI Taxonomy" id="993416"/>
    <lineage>
        <taxon>Bacteria</taxon>
        <taxon>Bacillati</taxon>
        <taxon>Actinomycetota</taxon>
        <taxon>Actinomycetes</taxon>
        <taxon>Micrococcales</taxon>
        <taxon>Micrococcaceae</taxon>
        <taxon>Micrococcus</taxon>
    </lineage>
</organism>
<dbReference type="RefSeq" id="WP_184240952.1">
    <property type="nucleotide sequence ID" value="NZ_JACHNA010000001.1"/>
</dbReference>
<dbReference type="CDD" id="cd02440">
    <property type="entry name" value="AdoMet_MTases"/>
    <property type="match status" value="1"/>
</dbReference>
<dbReference type="InterPro" id="IPR029063">
    <property type="entry name" value="SAM-dependent_MTases_sf"/>
</dbReference>
<gene>
    <name evidence="6" type="ORF">HDA30_000385</name>
</gene>
<accession>A0A7W7GMJ9</accession>
<keyword evidence="1 6" id="KW-0489">Methyltransferase</keyword>
<keyword evidence="3" id="KW-0949">S-adenosyl-L-methionine</keyword>
<keyword evidence="2 6" id="KW-0808">Transferase</keyword>
<dbReference type="PANTHER" id="PTHR43464:SF19">
    <property type="entry name" value="UBIQUINONE BIOSYNTHESIS O-METHYLTRANSFERASE, MITOCHONDRIAL"/>
    <property type="match status" value="1"/>
</dbReference>
<dbReference type="SUPFAM" id="SSF53335">
    <property type="entry name" value="S-adenosyl-L-methionine-dependent methyltransferases"/>
    <property type="match status" value="1"/>
</dbReference>
<name>A0A7W7GMJ9_9MICC</name>
<dbReference type="AlphaFoldDB" id="A0A7W7GMJ9"/>
<dbReference type="InterPro" id="IPR013217">
    <property type="entry name" value="Methyltransf_12"/>
</dbReference>
<reference evidence="6 7" key="1">
    <citation type="submission" date="2020-08" db="EMBL/GenBank/DDBJ databases">
        <title>Sequencing the genomes of 1000 actinobacteria strains.</title>
        <authorList>
            <person name="Klenk H.-P."/>
        </authorList>
    </citation>
    <scope>NUCLEOTIDE SEQUENCE [LARGE SCALE GENOMIC DNA]</scope>
    <source>
        <strain evidence="6 7">DSM 23974</strain>
    </source>
</reference>
<dbReference type="Proteomes" id="UP000540191">
    <property type="component" value="Unassembled WGS sequence"/>
</dbReference>
<dbReference type="GO" id="GO:0032259">
    <property type="term" value="P:methylation"/>
    <property type="evidence" value="ECO:0007669"/>
    <property type="project" value="UniProtKB-KW"/>
</dbReference>